<dbReference type="GO" id="GO:0022857">
    <property type="term" value="F:transmembrane transporter activity"/>
    <property type="evidence" value="ECO:0007669"/>
    <property type="project" value="InterPro"/>
</dbReference>
<dbReference type="InterPro" id="IPR011701">
    <property type="entry name" value="MFS"/>
</dbReference>
<dbReference type="GO" id="GO:0016020">
    <property type="term" value="C:membrane"/>
    <property type="evidence" value="ECO:0007669"/>
    <property type="project" value="UniProtKB-SubCell"/>
</dbReference>
<accession>A0A9W9FT19</accession>
<feature type="transmembrane region" description="Helical" evidence="5">
    <location>
        <begin position="188"/>
        <end position="208"/>
    </location>
</feature>
<comment type="subcellular location">
    <subcellularLocation>
        <location evidence="1">Membrane</location>
        <topology evidence="1">Multi-pass membrane protein</topology>
    </subcellularLocation>
</comment>
<comment type="caution">
    <text evidence="7">The sequence shown here is derived from an EMBL/GenBank/DDBJ whole genome shotgun (WGS) entry which is preliminary data.</text>
</comment>
<dbReference type="InterPro" id="IPR036259">
    <property type="entry name" value="MFS_trans_sf"/>
</dbReference>
<reference evidence="7" key="1">
    <citation type="submission" date="2022-11" db="EMBL/GenBank/DDBJ databases">
        <authorList>
            <person name="Petersen C."/>
        </authorList>
    </citation>
    <scope>NUCLEOTIDE SEQUENCE</scope>
    <source>
        <strain evidence="7">IBT 34128</strain>
    </source>
</reference>
<proteinExistence type="predicted"/>
<keyword evidence="8" id="KW-1185">Reference proteome</keyword>
<feature type="transmembrane region" description="Helical" evidence="5">
    <location>
        <begin position="288"/>
        <end position="312"/>
    </location>
</feature>
<feature type="transmembrane region" description="Helical" evidence="5">
    <location>
        <begin position="332"/>
        <end position="350"/>
    </location>
</feature>
<name>A0A9W9FT19_9EURO</name>
<evidence type="ECO:0000259" key="6">
    <source>
        <dbReference type="PROSITE" id="PS50850"/>
    </source>
</evidence>
<feature type="non-terminal residue" evidence="7">
    <location>
        <position position="1"/>
    </location>
</feature>
<dbReference type="PROSITE" id="PS50850">
    <property type="entry name" value="MFS"/>
    <property type="match status" value="1"/>
</dbReference>
<dbReference type="Pfam" id="PF07690">
    <property type="entry name" value="MFS_1"/>
    <property type="match status" value="1"/>
</dbReference>
<protein>
    <recommendedName>
        <fullName evidence="6">Major facilitator superfamily (MFS) profile domain-containing protein</fullName>
    </recommendedName>
</protein>
<keyword evidence="4 5" id="KW-0472">Membrane</keyword>
<feature type="transmembrane region" description="Helical" evidence="5">
    <location>
        <begin position="100"/>
        <end position="120"/>
    </location>
</feature>
<dbReference type="EMBL" id="JAPMSZ010000004">
    <property type="protein sequence ID" value="KAJ5105863.1"/>
    <property type="molecule type" value="Genomic_DNA"/>
</dbReference>
<keyword evidence="2 5" id="KW-0812">Transmembrane</keyword>
<feature type="transmembrane region" description="Helical" evidence="5">
    <location>
        <begin position="401"/>
        <end position="420"/>
    </location>
</feature>
<dbReference type="SUPFAM" id="SSF103473">
    <property type="entry name" value="MFS general substrate transporter"/>
    <property type="match status" value="1"/>
</dbReference>
<dbReference type="GeneID" id="81392960"/>
<evidence type="ECO:0000313" key="8">
    <source>
        <dbReference type="Proteomes" id="UP001141434"/>
    </source>
</evidence>
<feature type="transmembrane region" description="Helical" evidence="5">
    <location>
        <begin position="64"/>
        <end position="88"/>
    </location>
</feature>
<feature type="transmembrane region" description="Helical" evidence="5">
    <location>
        <begin position="220"/>
        <end position="239"/>
    </location>
</feature>
<sequence>SRDDSSQLPKMENRRLTITEEPKPSIQERLQKHCLDVTPDGQFVRWSRDNPLFPRNWSIARKSYDVGVICLLDLVITATSTAGAGAAAEAKHEYDMHHTLAIFCFVTVFLLGQVVGTIVFPPFSESFGRKRMYMISALLSSICCMFVGLAHSLPAIIILRVVAGLLSAIPYTIIGGSIEDMFNSRGRIWVIFAWTVSSNIGLIIGPIMSSHIIAALHWRWVFYIYASIIGIVTGLLLLIRESRPSFLLAYEVKHLRRKMPNIPPALNYDHTPGLSTFMTEAIFRPAQLFIYEPIIMTIAVMIAVAMSLIYIFTEALHPIYESMGFSASDASLIFTAIGLGTCFSALTRILDHYLFNRRQRHGHPIRPEDKLVGLAIGAPCLAIGLWWFGWTIPPEVEGSEIPWIVPTLPLVLVGYALTELDTVFYGYISDSYLSYSASALAAIAFLRALLAGTFPLFTRQMFHGLGANVAVSVLAAVATVFCLVPPLFLCYGERIRRKSRFARYSWQIQEVMVKEEDM</sequence>
<dbReference type="Proteomes" id="UP001141434">
    <property type="component" value="Unassembled WGS sequence"/>
</dbReference>
<dbReference type="AlphaFoldDB" id="A0A9W9FT19"/>
<dbReference type="RefSeq" id="XP_056514859.1">
    <property type="nucleotide sequence ID" value="XM_056653792.1"/>
</dbReference>
<organism evidence="7 8">
    <name type="scientific">Penicillium alfredii</name>
    <dbReference type="NCBI Taxonomy" id="1506179"/>
    <lineage>
        <taxon>Eukaryota</taxon>
        <taxon>Fungi</taxon>
        <taxon>Dikarya</taxon>
        <taxon>Ascomycota</taxon>
        <taxon>Pezizomycotina</taxon>
        <taxon>Eurotiomycetes</taxon>
        <taxon>Eurotiomycetidae</taxon>
        <taxon>Eurotiales</taxon>
        <taxon>Aspergillaceae</taxon>
        <taxon>Penicillium</taxon>
    </lineage>
</organism>
<dbReference type="Gene3D" id="1.20.1250.20">
    <property type="entry name" value="MFS general substrate transporter like domains"/>
    <property type="match status" value="1"/>
</dbReference>
<evidence type="ECO:0000256" key="2">
    <source>
        <dbReference type="ARBA" id="ARBA00022692"/>
    </source>
</evidence>
<dbReference type="PANTHER" id="PTHR23502:SF157">
    <property type="entry name" value="MAJOR FACILITATOR SUPERFAMILY (MFS) PROFILE DOMAIN-CONTAINING PROTEIN-RELATED"/>
    <property type="match status" value="1"/>
</dbReference>
<feature type="transmembrane region" description="Helical" evidence="5">
    <location>
        <begin position="132"/>
        <end position="151"/>
    </location>
</feature>
<reference evidence="7" key="2">
    <citation type="journal article" date="2023" name="IMA Fungus">
        <title>Comparative genomic study of the Penicillium genus elucidates a diverse pangenome and 15 lateral gene transfer events.</title>
        <authorList>
            <person name="Petersen C."/>
            <person name="Sorensen T."/>
            <person name="Nielsen M.R."/>
            <person name="Sondergaard T.E."/>
            <person name="Sorensen J.L."/>
            <person name="Fitzpatrick D.A."/>
            <person name="Frisvad J.C."/>
            <person name="Nielsen K.L."/>
        </authorList>
    </citation>
    <scope>NUCLEOTIDE SEQUENCE</scope>
    <source>
        <strain evidence="7">IBT 34128</strain>
    </source>
</reference>
<feature type="domain" description="Major facilitator superfamily (MFS) profile" evidence="6">
    <location>
        <begin position="51"/>
        <end position="494"/>
    </location>
</feature>
<dbReference type="PANTHER" id="PTHR23502">
    <property type="entry name" value="MAJOR FACILITATOR SUPERFAMILY"/>
    <property type="match status" value="1"/>
</dbReference>
<keyword evidence="3 5" id="KW-1133">Transmembrane helix</keyword>
<dbReference type="OrthoDB" id="5410178at2759"/>
<dbReference type="InterPro" id="IPR020846">
    <property type="entry name" value="MFS_dom"/>
</dbReference>
<gene>
    <name evidence="7" type="ORF">NUU61_003210</name>
</gene>
<evidence type="ECO:0000256" key="5">
    <source>
        <dbReference type="SAM" id="Phobius"/>
    </source>
</evidence>
<feature type="transmembrane region" description="Helical" evidence="5">
    <location>
        <begin position="371"/>
        <end position="389"/>
    </location>
</feature>
<feature type="transmembrane region" description="Helical" evidence="5">
    <location>
        <begin position="469"/>
        <end position="491"/>
    </location>
</feature>
<feature type="transmembrane region" description="Helical" evidence="5">
    <location>
        <begin position="432"/>
        <end position="457"/>
    </location>
</feature>
<evidence type="ECO:0000256" key="1">
    <source>
        <dbReference type="ARBA" id="ARBA00004141"/>
    </source>
</evidence>
<evidence type="ECO:0000313" key="7">
    <source>
        <dbReference type="EMBL" id="KAJ5105863.1"/>
    </source>
</evidence>
<feature type="transmembrane region" description="Helical" evidence="5">
    <location>
        <begin position="157"/>
        <end position="176"/>
    </location>
</feature>
<evidence type="ECO:0000256" key="3">
    <source>
        <dbReference type="ARBA" id="ARBA00022989"/>
    </source>
</evidence>
<evidence type="ECO:0000256" key="4">
    <source>
        <dbReference type="ARBA" id="ARBA00023136"/>
    </source>
</evidence>